<dbReference type="PANTHER" id="PTHR12829:SF4">
    <property type="entry name" value="N(6)-ADENINE-SPECIFIC METHYLTRANSFERASE METTL4"/>
    <property type="match status" value="1"/>
</dbReference>
<dbReference type="PROSITE" id="PS51143">
    <property type="entry name" value="MT_A70"/>
    <property type="match status" value="1"/>
</dbReference>
<evidence type="ECO:0000313" key="4">
    <source>
        <dbReference type="EMBL" id="CAL4921316.1"/>
    </source>
</evidence>
<dbReference type="Pfam" id="PF05063">
    <property type="entry name" value="MT-A70"/>
    <property type="match status" value="1"/>
</dbReference>
<protein>
    <recommendedName>
        <fullName evidence="6">Methyltransferase-like protein 2</fullName>
    </recommendedName>
</protein>
<reference evidence="4 5" key="2">
    <citation type="submission" date="2024-10" db="EMBL/GenBank/DDBJ databases">
        <authorList>
            <person name="Ryan C."/>
        </authorList>
    </citation>
    <scope>NUCLEOTIDE SEQUENCE [LARGE SCALE GENOMIC DNA]</scope>
</reference>
<accession>A0ABC8XBN8</accession>
<keyword evidence="5" id="KW-1185">Reference proteome</keyword>
<sequence>MEICDELRSFEATGVYRLDGTGTGTGVTFVDPVRLLNGYYQRFRVVPSAYYSRSFEPPRQVQVEVGDPETEQPEKRRKRKRNQKTKPKELNAMERIAEARHQEARPLLLSAHESLIKDKYLLEHLSKMNEGKEHTLDVGSGSENNFIELGTSWRAPFYEITICFRKPHVVGDEEGPFHAQRTSFPLFNSIISVEAIEEAEGEFQNRHYILPRESCFLMTDFKRVRDLIPGSSDEGYNLIVVDPPWENGCVRQKEAYPTLPNRYLLYLPVQELAHTAGALLVLWITNREKLRMFVEKELLPSWGVKDPTVFYWLKVKPDGSLIGDLDLFHHRPYECLLLGYINVNTDAKRESNFKLLEGSQVIMSVPGAHSRKPPLEKLLSEYIPGPKPPRCIELFARELCPGWTSWGNEPLHFQDSVYFSQE</sequence>
<dbReference type="InterPro" id="IPR007757">
    <property type="entry name" value="MT-A70-like"/>
</dbReference>
<organism evidence="4 5">
    <name type="scientific">Urochloa decumbens</name>
    <dbReference type="NCBI Taxonomy" id="240449"/>
    <lineage>
        <taxon>Eukaryota</taxon>
        <taxon>Viridiplantae</taxon>
        <taxon>Streptophyta</taxon>
        <taxon>Embryophyta</taxon>
        <taxon>Tracheophyta</taxon>
        <taxon>Spermatophyta</taxon>
        <taxon>Magnoliopsida</taxon>
        <taxon>Liliopsida</taxon>
        <taxon>Poales</taxon>
        <taxon>Poaceae</taxon>
        <taxon>PACMAD clade</taxon>
        <taxon>Panicoideae</taxon>
        <taxon>Panicodae</taxon>
        <taxon>Paniceae</taxon>
        <taxon>Melinidinae</taxon>
        <taxon>Urochloa</taxon>
    </lineage>
</organism>
<dbReference type="EMBL" id="OZ075123">
    <property type="protein sequence ID" value="CAL4913097.1"/>
    <property type="molecule type" value="Genomic_DNA"/>
</dbReference>
<feature type="compositionally biased region" description="Basic residues" evidence="2">
    <location>
        <begin position="75"/>
        <end position="85"/>
    </location>
</feature>
<evidence type="ECO:0000256" key="1">
    <source>
        <dbReference type="PROSITE-ProRule" id="PRU00489"/>
    </source>
</evidence>
<dbReference type="Proteomes" id="UP001497457">
    <property type="component" value="Chromosome 13rd"/>
</dbReference>
<feature type="region of interest" description="Disordered" evidence="2">
    <location>
        <begin position="61"/>
        <end position="90"/>
    </location>
</feature>
<dbReference type="AlphaFoldDB" id="A0ABC8XBN8"/>
<dbReference type="EMBL" id="OZ075124">
    <property type="protein sequence ID" value="CAL4921316.1"/>
    <property type="molecule type" value="Genomic_DNA"/>
</dbReference>
<evidence type="ECO:0008006" key="6">
    <source>
        <dbReference type="Google" id="ProtNLM"/>
    </source>
</evidence>
<evidence type="ECO:0000313" key="5">
    <source>
        <dbReference type="Proteomes" id="UP001497457"/>
    </source>
</evidence>
<gene>
    <name evidence="3" type="ORF">URODEC1_LOCUS16012</name>
    <name evidence="4" type="ORF">URODEC1_LOCUS20957</name>
</gene>
<name>A0ABC8XBN8_9POAL</name>
<dbReference type="PANTHER" id="PTHR12829">
    <property type="entry name" value="N6-ADENOSINE-METHYLTRANSFERASE"/>
    <property type="match status" value="1"/>
</dbReference>
<evidence type="ECO:0000313" key="3">
    <source>
        <dbReference type="EMBL" id="CAL4913097.1"/>
    </source>
</evidence>
<evidence type="ECO:0000256" key="2">
    <source>
        <dbReference type="SAM" id="MobiDB-lite"/>
    </source>
</evidence>
<reference evidence="5" key="1">
    <citation type="submission" date="2024-06" db="EMBL/GenBank/DDBJ databases">
        <authorList>
            <person name="Ryan C."/>
        </authorList>
    </citation>
    <scope>NUCLEOTIDE SEQUENCE [LARGE SCALE GENOMIC DNA]</scope>
</reference>
<dbReference type="Proteomes" id="UP001497457">
    <property type="component" value="Chromosome 14rd"/>
</dbReference>
<comment type="similarity">
    <text evidence="1">Belongs to the MT-A70-like family.</text>
</comment>
<proteinExistence type="inferred from homology"/>